<dbReference type="SUPFAM" id="SSF52540">
    <property type="entry name" value="P-loop containing nucleoside triphosphate hydrolases"/>
    <property type="match status" value="1"/>
</dbReference>
<keyword evidence="6" id="KW-1185">Reference proteome</keyword>
<evidence type="ECO:0000313" key="6">
    <source>
        <dbReference type="Proteomes" id="UP000269041"/>
    </source>
</evidence>
<gene>
    <name evidence="5" type="ORF">EJA03_07375</name>
</gene>
<evidence type="ECO:0000259" key="4">
    <source>
        <dbReference type="Pfam" id="PF00437"/>
    </source>
</evidence>
<dbReference type="Pfam" id="PF00437">
    <property type="entry name" value="T2SSE"/>
    <property type="match status" value="1"/>
</dbReference>
<dbReference type="GO" id="GO:0016887">
    <property type="term" value="F:ATP hydrolysis activity"/>
    <property type="evidence" value="ECO:0007669"/>
    <property type="project" value="TreeGrafter"/>
</dbReference>
<evidence type="ECO:0000256" key="2">
    <source>
        <dbReference type="ARBA" id="ARBA00022741"/>
    </source>
</evidence>
<dbReference type="AlphaFoldDB" id="A0A3R9L2U8"/>
<dbReference type="OrthoDB" id="5790493at2"/>
<dbReference type="GO" id="GO:0005886">
    <property type="term" value="C:plasma membrane"/>
    <property type="evidence" value="ECO:0007669"/>
    <property type="project" value="TreeGrafter"/>
</dbReference>
<evidence type="ECO:0000256" key="1">
    <source>
        <dbReference type="ARBA" id="ARBA00006611"/>
    </source>
</evidence>
<reference evidence="5 6" key="1">
    <citation type="submission" date="2018-12" db="EMBL/GenBank/DDBJ databases">
        <title>Genomic taxonomy of the Vibrionaceae family.</title>
        <authorList>
            <person name="Gomez-Gil B."/>
            <person name="Enciso-Ibarra K."/>
        </authorList>
    </citation>
    <scope>NUCLEOTIDE SEQUENCE [LARGE SCALE GENOMIC DNA]</scope>
    <source>
        <strain evidence="5 6">CAIM 594</strain>
    </source>
</reference>
<dbReference type="Gene3D" id="3.30.450.90">
    <property type="match status" value="1"/>
</dbReference>
<evidence type="ECO:0000256" key="3">
    <source>
        <dbReference type="ARBA" id="ARBA00022840"/>
    </source>
</evidence>
<comment type="similarity">
    <text evidence="1">Belongs to the GSP E family.</text>
</comment>
<name>A0A3R9L2U8_9VIBR</name>
<keyword evidence="2" id="KW-0547">Nucleotide-binding</keyword>
<dbReference type="Gene3D" id="3.40.50.300">
    <property type="entry name" value="P-loop containing nucleotide triphosphate hydrolases"/>
    <property type="match status" value="1"/>
</dbReference>
<feature type="domain" description="Bacterial type II secretion system protein E" evidence="4">
    <location>
        <begin position="90"/>
        <end position="515"/>
    </location>
</feature>
<dbReference type="GO" id="GO:0005524">
    <property type="term" value="F:ATP binding"/>
    <property type="evidence" value="ECO:0007669"/>
    <property type="project" value="UniProtKB-KW"/>
</dbReference>
<keyword evidence="3" id="KW-0067">ATP-binding</keyword>
<organism evidence="5 6">
    <name type="scientific">Vibrio pectenicida</name>
    <dbReference type="NCBI Taxonomy" id="62763"/>
    <lineage>
        <taxon>Bacteria</taxon>
        <taxon>Pseudomonadati</taxon>
        <taxon>Pseudomonadota</taxon>
        <taxon>Gammaproteobacteria</taxon>
        <taxon>Vibrionales</taxon>
        <taxon>Vibrionaceae</taxon>
        <taxon>Vibrio</taxon>
    </lineage>
</organism>
<evidence type="ECO:0000313" key="5">
    <source>
        <dbReference type="EMBL" id="RSD31738.1"/>
    </source>
</evidence>
<sequence>MDRMDEDLAVMPDPILMAMCLEDGHTIVDSQGIIHVDDAARAPKLSVIKAYVRNEPTHEGRAPTVKKSDPALVHRLLEMAPSMLAGKSEESDQSQMAEKLSALCQAAVNAKASDIHIEVVRQETRILLRVDGKRRLLDRLANGESARRQSDTLGKQLARYALQIKGNHNYTERTPLNDRFELTLSVCEHPHNEKDRVEKRVEWRVALMPLDRGIKVVLRCLTPLDAPLTFSAMDLLPTQRTLYLGLTKRRSGIGILTGPMGSGKSSLMYALIDSIDREARCCHTLEDPVEFEQAGVTKTLVEPRRKLTEGGDTYLDYVFYAQEQLRQDIDITAFGELRTAQATKEFIRKGETGGLAISTLHANSAIGVPAILIEQLGISPSMVAAPGLMQLFSHQKLIRKLCPHCALPLSNARSEYAHLGMEAKFDALTCQLDAVIAKEKQTQVRVRHPSGCEICGGKGEKGRLLVVELIALEDADREFIKQQDYLGWKRYLKAQGWPDIREHTLHRICLGQVDLASASEQVDGLMPVASHERYRQLQQEMSTC</sequence>
<dbReference type="PANTHER" id="PTHR30258">
    <property type="entry name" value="TYPE II SECRETION SYSTEM PROTEIN GSPE-RELATED"/>
    <property type="match status" value="1"/>
</dbReference>
<dbReference type="EMBL" id="RSFA01000024">
    <property type="protein sequence ID" value="RSD31738.1"/>
    <property type="molecule type" value="Genomic_DNA"/>
</dbReference>
<dbReference type="RefSeq" id="WP_125320594.1">
    <property type="nucleotide sequence ID" value="NZ_AP024891.1"/>
</dbReference>
<dbReference type="Proteomes" id="UP000269041">
    <property type="component" value="Unassembled WGS sequence"/>
</dbReference>
<comment type="caution">
    <text evidence="5">The sequence shown here is derived from an EMBL/GenBank/DDBJ whole genome shotgun (WGS) entry which is preliminary data.</text>
</comment>
<dbReference type="InterPro" id="IPR027417">
    <property type="entry name" value="P-loop_NTPase"/>
</dbReference>
<dbReference type="PANTHER" id="PTHR30258:SF1">
    <property type="entry name" value="PROTEIN TRANSPORT PROTEIN HOFB HOMOLOG"/>
    <property type="match status" value="1"/>
</dbReference>
<protein>
    <submittedName>
        <fullName evidence="5">Type II secretion protein</fullName>
    </submittedName>
</protein>
<proteinExistence type="inferred from homology"/>
<dbReference type="InterPro" id="IPR001482">
    <property type="entry name" value="T2SS/T4SS_dom"/>
</dbReference>
<accession>A0A3R9L2U8</accession>